<evidence type="ECO:0000256" key="1">
    <source>
        <dbReference type="ARBA" id="ARBA00004123"/>
    </source>
</evidence>
<keyword evidence="4" id="KW-0747">Spliceosome</keyword>
<gene>
    <name evidence="8" type="ORF">TrCOL_g12777</name>
</gene>
<evidence type="ECO:0008006" key="10">
    <source>
        <dbReference type="Google" id="ProtNLM"/>
    </source>
</evidence>
<dbReference type="PANTHER" id="PTHR13296:SF0">
    <property type="entry name" value="PRE-MRNA-SPLICING FACTOR SPF27"/>
    <property type="match status" value="1"/>
</dbReference>
<keyword evidence="3" id="KW-0507">mRNA processing</keyword>
<name>A0A9W7L7V5_9STRA</name>
<dbReference type="EMBL" id="BRYA01001084">
    <property type="protein sequence ID" value="GMI38641.1"/>
    <property type="molecule type" value="Genomic_DNA"/>
</dbReference>
<proteinExistence type="inferred from homology"/>
<evidence type="ECO:0000256" key="4">
    <source>
        <dbReference type="ARBA" id="ARBA00022728"/>
    </source>
</evidence>
<protein>
    <recommendedName>
        <fullName evidence="10">Pre-mRNA-splicing factor SPF27</fullName>
    </recommendedName>
</protein>
<evidence type="ECO:0000313" key="8">
    <source>
        <dbReference type="EMBL" id="GMI38641.1"/>
    </source>
</evidence>
<evidence type="ECO:0000256" key="3">
    <source>
        <dbReference type="ARBA" id="ARBA00022664"/>
    </source>
</evidence>
<evidence type="ECO:0000256" key="2">
    <source>
        <dbReference type="ARBA" id="ARBA00010788"/>
    </source>
</evidence>
<dbReference type="GO" id="GO:0006397">
    <property type="term" value="P:mRNA processing"/>
    <property type="evidence" value="ECO:0007669"/>
    <property type="project" value="UniProtKB-KW"/>
</dbReference>
<reference evidence="9" key="1">
    <citation type="journal article" date="2023" name="Commun. Biol.">
        <title>Genome analysis of Parmales, the sister group of diatoms, reveals the evolutionary specialization of diatoms from phago-mixotrophs to photoautotrophs.</title>
        <authorList>
            <person name="Ban H."/>
            <person name="Sato S."/>
            <person name="Yoshikawa S."/>
            <person name="Yamada K."/>
            <person name="Nakamura Y."/>
            <person name="Ichinomiya M."/>
            <person name="Sato N."/>
            <person name="Blanc-Mathieu R."/>
            <person name="Endo H."/>
            <person name="Kuwata A."/>
            <person name="Ogata H."/>
        </authorList>
    </citation>
    <scope>NUCLEOTIDE SEQUENCE [LARGE SCALE GENOMIC DNA]</scope>
</reference>
<dbReference type="PANTHER" id="PTHR13296">
    <property type="entry name" value="BCAS2 PROTEIN"/>
    <property type="match status" value="1"/>
</dbReference>
<keyword evidence="9" id="KW-1185">Reference proteome</keyword>
<comment type="caution">
    <text evidence="8">The sequence shown here is derived from an EMBL/GenBank/DDBJ whole genome shotgun (WGS) entry which is preliminary data.</text>
</comment>
<dbReference type="Proteomes" id="UP001165065">
    <property type="component" value="Unassembled WGS sequence"/>
</dbReference>
<sequence length="181" mass="19928">MQAMASDPTVNTSSAHYLASLPAPPLAPSSALLKSEYERLAENNGTPPPSPATSSFHPASWAQPPKNAMSNDLQAWKMAVEQIKGKLETSHSTLTNLELQSTFGQSAWLTHNKSLAKEAKVERERLEALKLQVDTVNASRQGDQEALRPKAQALTRKWQELVVKNMELTRVNGDLKRQKTS</sequence>
<dbReference type="Pfam" id="PF05700">
    <property type="entry name" value="BCAS2"/>
    <property type="match status" value="1"/>
</dbReference>
<dbReference type="GO" id="GO:0000974">
    <property type="term" value="C:Prp19 complex"/>
    <property type="evidence" value="ECO:0007669"/>
    <property type="project" value="TreeGrafter"/>
</dbReference>
<organism evidence="8 9">
    <name type="scientific">Triparma columacea</name>
    <dbReference type="NCBI Taxonomy" id="722753"/>
    <lineage>
        <taxon>Eukaryota</taxon>
        <taxon>Sar</taxon>
        <taxon>Stramenopiles</taxon>
        <taxon>Ochrophyta</taxon>
        <taxon>Bolidophyceae</taxon>
        <taxon>Parmales</taxon>
        <taxon>Triparmaceae</taxon>
        <taxon>Triparma</taxon>
    </lineage>
</organism>
<evidence type="ECO:0000313" key="9">
    <source>
        <dbReference type="Proteomes" id="UP001165065"/>
    </source>
</evidence>
<evidence type="ECO:0000256" key="6">
    <source>
        <dbReference type="ARBA" id="ARBA00023242"/>
    </source>
</evidence>
<accession>A0A9W7L7V5</accession>
<dbReference type="GO" id="GO:0071011">
    <property type="term" value="C:precatalytic spliceosome"/>
    <property type="evidence" value="ECO:0007669"/>
    <property type="project" value="TreeGrafter"/>
</dbReference>
<evidence type="ECO:0000256" key="5">
    <source>
        <dbReference type="ARBA" id="ARBA00023187"/>
    </source>
</evidence>
<keyword evidence="5" id="KW-0508">mRNA splicing</keyword>
<keyword evidence="6" id="KW-0539">Nucleus</keyword>
<dbReference type="AlphaFoldDB" id="A0A9W7L7V5"/>
<comment type="subcellular location">
    <subcellularLocation>
        <location evidence="1">Nucleus</location>
    </subcellularLocation>
</comment>
<evidence type="ECO:0000256" key="7">
    <source>
        <dbReference type="SAM" id="MobiDB-lite"/>
    </source>
</evidence>
<dbReference type="OrthoDB" id="205794at2759"/>
<comment type="similarity">
    <text evidence="2">Belongs to the SPF27 family.</text>
</comment>
<dbReference type="GO" id="GO:0071013">
    <property type="term" value="C:catalytic step 2 spliceosome"/>
    <property type="evidence" value="ECO:0007669"/>
    <property type="project" value="TreeGrafter"/>
</dbReference>
<dbReference type="GO" id="GO:0008380">
    <property type="term" value="P:RNA splicing"/>
    <property type="evidence" value="ECO:0007669"/>
    <property type="project" value="UniProtKB-KW"/>
</dbReference>
<feature type="region of interest" description="Disordered" evidence="7">
    <location>
        <begin position="34"/>
        <end position="67"/>
    </location>
</feature>
<dbReference type="InterPro" id="IPR008409">
    <property type="entry name" value="SPF27"/>
</dbReference>